<feature type="region of interest" description="Disordered" evidence="1">
    <location>
        <begin position="1"/>
        <end position="542"/>
    </location>
</feature>
<feature type="compositionally biased region" description="Polar residues" evidence="1">
    <location>
        <begin position="261"/>
        <end position="280"/>
    </location>
</feature>
<feature type="compositionally biased region" description="Polar residues" evidence="1">
    <location>
        <begin position="1094"/>
        <end position="1114"/>
    </location>
</feature>
<feature type="compositionally biased region" description="Polar residues" evidence="1">
    <location>
        <begin position="84"/>
        <end position="95"/>
    </location>
</feature>
<feature type="compositionally biased region" description="Basic and acidic residues" evidence="1">
    <location>
        <begin position="133"/>
        <end position="144"/>
    </location>
</feature>
<feature type="compositionally biased region" description="Pro residues" evidence="1">
    <location>
        <begin position="1485"/>
        <end position="1501"/>
    </location>
</feature>
<name>A0A1Q5URL8_9EURO</name>
<feature type="compositionally biased region" description="Polar residues" evidence="1">
    <location>
        <begin position="1452"/>
        <end position="1467"/>
    </location>
</feature>
<feature type="compositionally biased region" description="Low complexity" evidence="1">
    <location>
        <begin position="352"/>
        <end position="365"/>
    </location>
</feature>
<feature type="compositionally biased region" description="Polar residues" evidence="1">
    <location>
        <begin position="1503"/>
        <end position="1515"/>
    </location>
</feature>
<feature type="compositionally biased region" description="Low complexity" evidence="1">
    <location>
        <begin position="157"/>
        <end position="171"/>
    </location>
</feature>
<feature type="compositionally biased region" description="Polar residues" evidence="1">
    <location>
        <begin position="15"/>
        <end position="28"/>
    </location>
</feature>
<sequence>MADHNPPWHGRGVQNVPSPANSPLTPGSTGRVPPSFERNVNRQKTQRWVQAKQYSYDGGDWGDDDDEEEEEPPAAPAPPYATHKTGSTSDLSSTRLPGLGPRTDEPPAGPTTETKPTPSVGDQKSLPFIRPADIYKRMREERTPQGEAASSGRPAEPQSSIQSSPTPTQPIVTGGNGTIPGNLGASPQTTQNPSIALPELKRMSGFGAEFLGPTDPSFQQNPSTESSDASLHHNPSQASQDSQASQGFTSVVHQAFDVPETPNSTAGSVVRSNSDGTSVISPIISHRNTQDDKTPTIPEEPAETSTPTNAPEQAPFFKPGHRRDLSLPDGDNSPSKRPVIMDNQLPSAGQAEVSSVSPGQSGSPERPVDAPGAQGASIPSTTPADAFVAPLKFGSNGTVASEGYRGEIPTIIPGSASHSPQDTDNDRLREEIMRSLSRENSQEPEPQPNPEGSIPQNYEKYWDSSTGPGPNEVPRPLVSESHPDWSSTHPLAAQDPYASAQTPAETVPLADAEPKRPRLGRRFSWESASSAEEPAAPVPATETVVPSLTTALAAQKPEAFADTPEPMAESMSRNQSTSSGEIFDDTQRVEKPRLSIVPPIPQTISPPEEIVDPTGGHLPEREVTLPVGLSKVDEKKLQGFRDILNKTSSVERIRAFDQTRDQFATLDTGLNAWLEFTVHAHPEHADLVHSSQTLSSGFPRTSPTTRKFPKLASLGSLASKEDGAPAGAGHARRPSGHIGTIVTRQNVEQRGKDLLHTAGTFSGKAGEAAKGLFAKGRSKFRPSGDKVDQSTPSASRRSLQLQFSSLSESGNWESSQDKFSQRRSVVFGSLPIFKSNRNDNFSAAPAMDPASSLKGSADDERAGKRFKSNAPVDYLRSTDKVSGISSDQAAKKHSSPLDVDRRKSGGFTGQSEFASDFEQEMISALGLSPTEPRPQQAPTFEPRLSPSATVALQSDDPQHQPKDVLKENTSICATCIPTSAGPSEKSLPDNASQAIALPTVSNLNEPLRLSIPAFEPMIPSIRPVSEDVELFFSKEERLSVDLSAEDLPVKESPPEVPPKDVSPPKEDPPNLPPKDLPSRDIPSKDLVPPESRFTPRQPSVSTLGIDENNSSQPSEGEVDTPPSPFQQPVKSARDDMSETHVYNQPGSRAQVSEITLPSLHDVAPGFGSAYPPRPPSSAEILESKRRSISGLPPSTPGVQSPLRNEVRYSPGTRSSMLSFGSFGRQSNNSKGTRPNTPANEMSERAASGDSKMDKLKIFGRRRRASMGNALSGLGEGFSKELQGLQTRGAQIESHQREGGQKKRGFSRISGFFGRQQEPQPVQSKTPETPETPDVGFARPAPAKTMPSAPVNSHVHDWLAHNGHPTNDPVGKDLPPPPVSRSSFSSVESSPPARDAHHRQSMPLPPIVATPSMLSGRFYSSMQSGEPSAPVQHTRTKSQPMLSPTPLSPIGGSDSSNSGQSVPLTDVSQIEERPSPEERDHEEVQPPVPPKSPKAQPQPDPSPNLSNDVSNVSVMSTHPHRGDARLVNETPEPVELAVTHDDSSEEIIMSPTSYPGQEWTPMNYY</sequence>
<dbReference type="STRING" id="1316194.A0A1Q5URL8"/>
<feature type="compositionally biased region" description="Low complexity" evidence="1">
    <location>
        <begin position="793"/>
        <end position="802"/>
    </location>
</feature>
<gene>
    <name evidence="2" type="ORF">PENSUB_2262</name>
</gene>
<feature type="region of interest" description="Disordered" evidence="1">
    <location>
        <begin position="773"/>
        <end position="802"/>
    </location>
</feature>
<proteinExistence type="predicted"/>
<feature type="compositionally biased region" description="Polar residues" evidence="1">
    <location>
        <begin position="571"/>
        <end position="580"/>
    </location>
</feature>
<feature type="compositionally biased region" description="Basic and acidic residues" evidence="1">
    <location>
        <begin position="1469"/>
        <end position="1483"/>
    </location>
</feature>
<dbReference type="EMBL" id="MNBE01000024">
    <property type="protein sequence ID" value="OKP15114.1"/>
    <property type="molecule type" value="Genomic_DNA"/>
</dbReference>
<feature type="compositionally biased region" description="Polar residues" evidence="1">
    <location>
        <begin position="111"/>
        <end position="122"/>
    </location>
</feature>
<feature type="compositionally biased region" description="Polar residues" evidence="1">
    <location>
        <begin position="1316"/>
        <end position="1328"/>
    </location>
</feature>
<feature type="compositionally biased region" description="Polar residues" evidence="1">
    <location>
        <begin position="185"/>
        <end position="194"/>
    </location>
</feature>
<feature type="compositionally biased region" description="Polar residues" evidence="1">
    <location>
        <begin position="1417"/>
        <end position="1441"/>
    </location>
</feature>
<feature type="compositionally biased region" description="Polar residues" evidence="1">
    <location>
        <begin position="216"/>
        <end position="235"/>
    </location>
</feature>
<feature type="compositionally biased region" description="Acidic residues" evidence="1">
    <location>
        <begin position="60"/>
        <end position="72"/>
    </location>
</feature>
<dbReference type="Proteomes" id="UP000186955">
    <property type="component" value="Unassembled WGS sequence"/>
</dbReference>
<feature type="compositionally biased region" description="Polar residues" evidence="1">
    <location>
        <begin position="1140"/>
        <end position="1155"/>
    </location>
</feature>
<feature type="compositionally biased region" description="Low complexity" evidence="1">
    <location>
        <begin position="236"/>
        <end position="246"/>
    </location>
</feature>
<feature type="compositionally biased region" description="Low complexity" evidence="1">
    <location>
        <begin position="1379"/>
        <end position="1391"/>
    </location>
</feature>
<feature type="region of interest" description="Disordered" evidence="1">
    <location>
        <begin position="1285"/>
        <end position="1564"/>
    </location>
</feature>
<feature type="region of interest" description="Disordered" evidence="1">
    <location>
        <begin position="838"/>
        <end position="911"/>
    </location>
</feature>
<feature type="compositionally biased region" description="Low complexity" evidence="1">
    <location>
        <begin position="526"/>
        <end position="542"/>
    </location>
</feature>
<dbReference type="OrthoDB" id="5151921at2759"/>
<feature type="region of interest" description="Disordered" evidence="1">
    <location>
        <begin position="559"/>
        <end position="617"/>
    </location>
</feature>
<evidence type="ECO:0000256" key="1">
    <source>
        <dbReference type="SAM" id="MobiDB-lite"/>
    </source>
</evidence>
<accession>A0A1Q5URL8</accession>
<comment type="caution">
    <text evidence="2">The sequence shown here is derived from an EMBL/GenBank/DDBJ whole genome shotgun (WGS) entry which is preliminary data.</text>
</comment>
<keyword evidence="3" id="KW-1185">Reference proteome</keyword>
<feature type="region of interest" description="Disordered" evidence="1">
    <location>
        <begin position="1039"/>
        <end position="1254"/>
    </location>
</feature>
<feature type="compositionally biased region" description="Polar residues" evidence="1">
    <location>
        <begin position="1211"/>
        <end position="1239"/>
    </location>
</feature>
<reference evidence="2 3" key="1">
    <citation type="submission" date="2016-10" db="EMBL/GenBank/DDBJ databases">
        <title>Genome sequence of the ascomycete fungus Penicillium subrubescens.</title>
        <authorList>
            <person name="De Vries R.P."/>
            <person name="Peng M."/>
            <person name="Dilokpimol A."/>
            <person name="Hilden K."/>
            <person name="Makela M.R."/>
            <person name="Grigoriev I."/>
            <person name="Riley R."/>
            <person name="Granchi Z."/>
        </authorList>
    </citation>
    <scope>NUCLEOTIDE SEQUENCE [LARGE SCALE GENOMIC DNA]</scope>
    <source>
        <strain evidence="2 3">CBS 132785</strain>
    </source>
</reference>
<evidence type="ECO:0000313" key="2">
    <source>
        <dbReference type="EMBL" id="OKP15114.1"/>
    </source>
</evidence>
<feature type="compositionally biased region" description="Basic and acidic residues" evidence="1">
    <location>
        <begin position="424"/>
        <end position="441"/>
    </location>
</feature>
<evidence type="ECO:0000313" key="3">
    <source>
        <dbReference type="Proteomes" id="UP000186955"/>
    </source>
</evidence>
<organism evidence="2 3">
    <name type="scientific">Penicillium subrubescens</name>
    <dbReference type="NCBI Taxonomy" id="1316194"/>
    <lineage>
        <taxon>Eukaryota</taxon>
        <taxon>Fungi</taxon>
        <taxon>Dikarya</taxon>
        <taxon>Ascomycota</taxon>
        <taxon>Pezizomycotina</taxon>
        <taxon>Eurotiomycetes</taxon>
        <taxon>Eurotiomycetidae</taxon>
        <taxon>Eurotiales</taxon>
        <taxon>Aspergillaceae</taxon>
        <taxon>Penicillium</taxon>
    </lineage>
</organism>
<protein>
    <submittedName>
        <fullName evidence="2">Uncharacterized protein</fullName>
    </submittedName>
</protein>